<evidence type="ECO:0000313" key="2">
    <source>
        <dbReference type="EMBL" id="GBM53991.1"/>
    </source>
</evidence>
<feature type="region of interest" description="Disordered" evidence="1">
    <location>
        <begin position="79"/>
        <end position="114"/>
    </location>
</feature>
<feature type="compositionally biased region" description="Basic residues" evidence="1">
    <location>
        <begin position="86"/>
        <end position="104"/>
    </location>
</feature>
<organism evidence="2 3">
    <name type="scientific">Araneus ventricosus</name>
    <name type="common">Orbweaver spider</name>
    <name type="synonym">Epeira ventricosa</name>
    <dbReference type="NCBI Taxonomy" id="182803"/>
    <lineage>
        <taxon>Eukaryota</taxon>
        <taxon>Metazoa</taxon>
        <taxon>Ecdysozoa</taxon>
        <taxon>Arthropoda</taxon>
        <taxon>Chelicerata</taxon>
        <taxon>Arachnida</taxon>
        <taxon>Araneae</taxon>
        <taxon>Araneomorphae</taxon>
        <taxon>Entelegynae</taxon>
        <taxon>Araneoidea</taxon>
        <taxon>Araneidae</taxon>
        <taxon>Araneus</taxon>
    </lineage>
</organism>
<proteinExistence type="predicted"/>
<name>A0A4Y2GKV5_ARAVE</name>
<dbReference type="EMBL" id="BGPR01001440">
    <property type="protein sequence ID" value="GBM53991.1"/>
    <property type="molecule type" value="Genomic_DNA"/>
</dbReference>
<sequence>MAINAYITKKDVVIERFIYNTPGYDWIKGFPERHPELTDRFANNVKRSRAAVINEKGKDKKQVGRRKVSVEAGKSISHEDIIGIHSKPKTSKLPSHQKKKKSKRQIAESSSGEV</sequence>
<dbReference type="AlphaFoldDB" id="A0A4Y2GKV5"/>
<accession>A0A4Y2GKV5</accession>
<keyword evidence="3" id="KW-1185">Reference proteome</keyword>
<evidence type="ECO:0000313" key="3">
    <source>
        <dbReference type="Proteomes" id="UP000499080"/>
    </source>
</evidence>
<dbReference type="Proteomes" id="UP000499080">
    <property type="component" value="Unassembled WGS sequence"/>
</dbReference>
<evidence type="ECO:0000256" key="1">
    <source>
        <dbReference type="SAM" id="MobiDB-lite"/>
    </source>
</evidence>
<protein>
    <submittedName>
        <fullName evidence="2">Uncharacterized protein</fullName>
    </submittedName>
</protein>
<dbReference type="OrthoDB" id="8193167at2759"/>
<reference evidence="2 3" key="1">
    <citation type="journal article" date="2019" name="Sci. Rep.">
        <title>Orb-weaving spider Araneus ventricosus genome elucidates the spidroin gene catalogue.</title>
        <authorList>
            <person name="Kono N."/>
            <person name="Nakamura H."/>
            <person name="Ohtoshi R."/>
            <person name="Moran D.A.P."/>
            <person name="Shinohara A."/>
            <person name="Yoshida Y."/>
            <person name="Fujiwara M."/>
            <person name="Mori M."/>
            <person name="Tomita M."/>
            <person name="Arakawa K."/>
        </authorList>
    </citation>
    <scope>NUCLEOTIDE SEQUENCE [LARGE SCALE GENOMIC DNA]</scope>
</reference>
<comment type="caution">
    <text evidence="2">The sequence shown here is derived from an EMBL/GenBank/DDBJ whole genome shotgun (WGS) entry which is preliminary data.</text>
</comment>
<gene>
    <name evidence="2" type="ORF">AVEN_228748_1</name>
</gene>